<dbReference type="EMBL" id="RQGV01000015">
    <property type="protein sequence ID" value="TGM12979.1"/>
    <property type="molecule type" value="Genomic_DNA"/>
</dbReference>
<protein>
    <recommendedName>
        <fullName evidence="5">30S ribosomal protein S1</fullName>
    </recommendedName>
</protein>
<evidence type="ECO:0000313" key="3">
    <source>
        <dbReference type="Proteomes" id="UP000297832"/>
    </source>
</evidence>
<evidence type="ECO:0000313" key="2">
    <source>
        <dbReference type="EMBL" id="TGM21270.1"/>
    </source>
</evidence>
<proteinExistence type="predicted"/>
<gene>
    <name evidence="1" type="ORF">EHQ81_12045</name>
    <name evidence="2" type="ORF">EHQ82_09705</name>
</gene>
<dbReference type="Proteomes" id="UP000297832">
    <property type="component" value="Unassembled WGS sequence"/>
</dbReference>
<dbReference type="Proteomes" id="UP000298057">
    <property type="component" value="Unassembled WGS sequence"/>
</dbReference>
<dbReference type="AlphaFoldDB" id="A0A5F2C1X6"/>
<accession>A0A5F2C1X6</accession>
<evidence type="ECO:0008006" key="5">
    <source>
        <dbReference type="Google" id="ProtNLM"/>
    </source>
</evidence>
<reference evidence="1 3" key="2">
    <citation type="journal article" date="2019" name="PLoS Negl. Trop. Dis.">
        <title>Revisiting the worldwide diversity of Leptospira species in the environment.</title>
        <authorList>
            <person name="Vincent A.T."/>
            <person name="Schiettekatte O."/>
            <person name="Bourhy P."/>
            <person name="Veyrier F.J."/>
            <person name="Picardeau M."/>
        </authorList>
    </citation>
    <scope>NUCLEOTIDE SEQUENCE [LARGE SCALE GENOMIC DNA]</scope>
    <source>
        <strain evidence="1 3">201702405</strain>
        <strain evidence="2">201702406</strain>
    </source>
</reference>
<keyword evidence="4" id="KW-1185">Reference proteome</keyword>
<organism evidence="1 3">
    <name type="scientific">Leptospira selangorensis</name>
    <dbReference type="NCBI Taxonomy" id="2484982"/>
    <lineage>
        <taxon>Bacteria</taxon>
        <taxon>Pseudomonadati</taxon>
        <taxon>Spirochaetota</taxon>
        <taxon>Spirochaetia</taxon>
        <taxon>Leptospirales</taxon>
        <taxon>Leptospiraceae</taxon>
        <taxon>Leptospira</taxon>
    </lineage>
</organism>
<dbReference type="RefSeq" id="WP_135627250.1">
    <property type="nucleotide sequence ID" value="NZ_RQGU01000090.1"/>
</dbReference>
<evidence type="ECO:0000313" key="4">
    <source>
        <dbReference type="Proteomes" id="UP000298057"/>
    </source>
</evidence>
<name>A0A5F2C1X6_9LEPT</name>
<comment type="caution">
    <text evidence="1">The sequence shown here is derived from an EMBL/GenBank/DDBJ whole genome shotgun (WGS) entry which is preliminary data.</text>
</comment>
<reference evidence="2" key="1">
    <citation type="submission" date="2018-10" db="EMBL/GenBank/DDBJ databases">
        <authorList>
            <person name="Vincent A.T."/>
            <person name="Schiettekatte O."/>
            <person name="Bourhy P."/>
            <person name="Veyrier F.J."/>
            <person name="Picardeau M."/>
        </authorList>
    </citation>
    <scope>NUCLEOTIDE SEQUENCE</scope>
    <source>
        <strain evidence="2">201702406</strain>
    </source>
</reference>
<dbReference type="EMBL" id="RQGU01000090">
    <property type="protein sequence ID" value="TGM21270.1"/>
    <property type="molecule type" value="Genomic_DNA"/>
</dbReference>
<sequence length="290" mass="32830">MQRKFYVTLLLAVLPFSSFHPTEILLKTGDAFLVGDISESPTDISFSWKDEKYKIPRSDIQRIDPRKKGTDSSYRYSEFQLSDGTVLRGIVIEKKDTKIILKTELGFVELDKSKISSKNFEEISDSPPLLSEKYLDNRVQNRDWRVGLSLSGLSSLGIWSQSYPITYGGGLFLERNATSPLWFYGFSSELTYGRGKVGSLSVFSQAFYFGKSYGNSSPYWLLGVGASSISRSDSEERSSAITPDTIFEFGWSWETKSQHLLRLGIRSQCNVEFESSLCRTGIRFSWGFSL</sequence>
<evidence type="ECO:0000313" key="1">
    <source>
        <dbReference type="EMBL" id="TGM12979.1"/>
    </source>
</evidence>
<dbReference type="NCBIfam" id="NF047432">
    <property type="entry name" value="LA_3334_fam"/>
    <property type="match status" value="1"/>
</dbReference>